<dbReference type="EMBL" id="JARAOX010000123">
    <property type="protein sequence ID" value="MDD9781463.1"/>
    <property type="molecule type" value="Genomic_DNA"/>
</dbReference>
<dbReference type="PANTHER" id="PTHR36439:SF1">
    <property type="entry name" value="DUF1697 DOMAIN-CONTAINING PROTEIN"/>
    <property type="match status" value="1"/>
</dbReference>
<sequence>MTIYIALLRGINVGGHKLIRMQELKSLLTNMGLDKVKTYIQSGNVIFQSERNAEQLEEQMEQEIRGAFGFSVIIILRTASELEQIISSCPYPVNSLSEGESVHISLLAKEPSKECINHLLNYKSEMEQCYIKGKEIYLYLRQSIRHSKLSVQLQKVGVPGTSRNWKTIKKLGAMVNEMQ</sequence>
<reference evidence="1 2" key="1">
    <citation type="submission" date="2023-02" db="EMBL/GenBank/DDBJ databases">
        <authorList>
            <person name="Olszewska D."/>
        </authorList>
    </citation>
    <scope>NUCLEOTIDE SEQUENCE [LARGE SCALE GENOMIC DNA]</scope>
    <source>
        <strain evidence="1 2">FDU301</strain>
    </source>
</reference>
<dbReference type="InterPro" id="IPR012545">
    <property type="entry name" value="DUF1697"/>
</dbReference>
<dbReference type="AlphaFoldDB" id="A0ABD4WML0"/>
<name>A0ABD4WML0_PRIMG</name>
<dbReference type="Gene3D" id="3.30.70.1280">
    <property type="entry name" value="SP0830-like domains"/>
    <property type="match status" value="1"/>
</dbReference>
<dbReference type="SUPFAM" id="SSF160379">
    <property type="entry name" value="SP0830-like"/>
    <property type="match status" value="1"/>
</dbReference>
<protein>
    <submittedName>
        <fullName evidence="1">DUF1697 domain-containing protein</fullName>
    </submittedName>
</protein>
<dbReference type="Pfam" id="PF08002">
    <property type="entry name" value="DUF1697"/>
    <property type="match status" value="1"/>
</dbReference>
<dbReference type="RefSeq" id="WP_274588638.1">
    <property type="nucleotide sequence ID" value="NZ_JARAOX010000123.1"/>
</dbReference>
<organism evidence="1 2">
    <name type="scientific">Priestia megaterium</name>
    <name type="common">Bacillus megaterium</name>
    <dbReference type="NCBI Taxonomy" id="1404"/>
    <lineage>
        <taxon>Bacteria</taxon>
        <taxon>Bacillati</taxon>
        <taxon>Bacillota</taxon>
        <taxon>Bacilli</taxon>
        <taxon>Bacillales</taxon>
        <taxon>Bacillaceae</taxon>
        <taxon>Priestia</taxon>
    </lineage>
</organism>
<evidence type="ECO:0000313" key="1">
    <source>
        <dbReference type="EMBL" id="MDD9781463.1"/>
    </source>
</evidence>
<dbReference type="PIRSF" id="PIRSF008502">
    <property type="entry name" value="UCP008502"/>
    <property type="match status" value="1"/>
</dbReference>
<proteinExistence type="predicted"/>
<comment type="caution">
    <text evidence="1">The sequence shown here is derived from an EMBL/GenBank/DDBJ whole genome shotgun (WGS) entry which is preliminary data.</text>
</comment>
<gene>
    <name evidence="1" type="ORF">PVE99_03460</name>
</gene>
<dbReference type="PANTHER" id="PTHR36439">
    <property type="entry name" value="BLL4334 PROTEIN"/>
    <property type="match status" value="1"/>
</dbReference>
<accession>A0ABD4WML0</accession>
<evidence type="ECO:0000313" key="2">
    <source>
        <dbReference type="Proteomes" id="UP001213771"/>
    </source>
</evidence>
<dbReference type="Proteomes" id="UP001213771">
    <property type="component" value="Unassembled WGS sequence"/>
</dbReference>